<gene>
    <name evidence="2" type="ordered locus">trd_1147</name>
</gene>
<dbReference type="GO" id="GO:0004129">
    <property type="term" value="F:cytochrome-c oxidase activity"/>
    <property type="evidence" value="ECO:0007669"/>
    <property type="project" value="InterPro"/>
</dbReference>
<feature type="transmembrane region" description="Helical" evidence="1">
    <location>
        <begin position="74"/>
        <end position="97"/>
    </location>
</feature>
<dbReference type="HOGENOM" id="CLU_104065_2_0_0"/>
<evidence type="ECO:0000313" key="3">
    <source>
        <dbReference type="Proteomes" id="UP000000447"/>
    </source>
</evidence>
<dbReference type="InterPro" id="IPR007352">
    <property type="entry name" value="DUF420"/>
</dbReference>
<dbReference type="OrthoDB" id="9811380at2"/>
<name>B9L0S6_THERP</name>
<dbReference type="PANTHER" id="PTHR37692">
    <property type="entry name" value="HYPOTHETICAL MEMBRANE SPANNING PROTEIN"/>
    <property type="match status" value="1"/>
</dbReference>
<reference evidence="2 3" key="1">
    <citation type="journal article" date="2009" name="PLoS ONE">
        <title>Complete genome sequence of the aerobic CO-oxidizing thermophile Thermomicrobium roseum.</title>
        <authorList>
            <person name="Wu D."/>
            <person name="Raymond J."/>
            <person name="Wu M."/>
            <person name="Chatterji S."/>
            <person name="Ren Q."/>
            <person name="Graham J.E."/>
            <person name="Bryant D.A."/>
            <person name="Robb F."/>
            <person name="Colman A."/>
            <person name="Tallon L.J."/>
            <person name="Badger J.H."/>
            <person name="Madupu R."/>
            <person name="Ward N.L."/>
            <person name="Eisen J.A."/>
        </authorList>
    </citation>
    <scope>NUCLEOTIDE SEQUENCE [LARGE SCALE GENOMIC DNA]</scope>
    <source>
        <strain evidence="3">ATCC 27502 / DSM 5159 / P-2</strain>
    </source>
</reference>
<evidence type="ECO:0008006" key="4">
    <source>
        <dbReference type="Google" id="ProtNLM"/>
    </source>
</evidence>
<accession>B9L0S6</accession>
<keyword evidence="1" id="KW-0812">Transmembrane</keyword>
<dbReference type="AlphaFoldDB" id="B9L0S6"/>
<dbReference type="eggNOG" id="COG2322">
    <property type="taxonomic scope" value="Bacteria"/>
</dbReference>
<evidence type="ECO:0000256" key="1">
    <source>
        <dbReference type="SAM" id="Phobius"/>
    </source>
</evidence>
<feature type="transmembrane region" description="Helical" evidence="1">
    <location>
        <begin position="39"/>
        <end position="59"/>
    </location>
</feature>
<sequence>METWLPIVNTALIALSGVSVLVGYIAVRLRRIQFHHRAMLVGAVFAALFLIVYVLRYFLLGTKLYTGEGWVRLVYFAVLISHTILAIILGPLVLVTLGRAFRRQFSRHRAIARVTLPVWLYVAVTGWIIFAMLYGL</sequence>
<dbReference type="InterPro" id="IPR013833">
    <property type="entry name" value="Cyt_c_oxidase_su3_a-hlx"/>
</dbReference>
<proteinExistence type="predicted"/>
<dbReference type="KEGG" id="tro:trd_1147"/>
<keyword evidence="3" id="KW-1185">Reference proteome</keyword>
<dbReference type="GO" id="GO:0022904">
    <property type="term" value="P:respiratory electron transport chain"/>
    <property type="evidence" value="ECO:0007669"/>
    <property type="project" value="InterPro"/>
</dbReference>
<dbReference type="Gene3D" id="1.20.120.80">
    <property type="entry name" value="Cytochrome c oxidase, subunit III, four-helix bundle"/>
    <property type="match status" value="1"/>
</dbReference>
<feature type="transmembrane region" description="Helical" evidence="1">
    <location>
        <begin position="118"/>
        <end position="135"/>
    </location>
</feature>
<protein>
    <recommendedName>
        <fullName evidence="4">DUF420 domain-containing protein</fullName>
    </recommendedName>
</protein>
<dbReference type="EMBL" id="CP001275">
    <property type="protein sequence ID" value="ACM04942.1"/>
    <property type="molecule type" value="Genomic_DNA"/>
</dbReference>
<dbReference type="Proteomes" id="UP000000447">
    <property type="component" value="Chromosome"/>
</dbReference>
<dbReference type="GO" id="GO:0016020">
    <property type="term" value="C:membrane"/>
    <property type="evidence" value="ECO:0007669"/>
    <property type="project" value="InterPro"/>
</dbReference>
<organism evidence="2 3">
    <name type="scientific">Thermomicrobium roseum (strain ATCC 27502 / DSM 5159 / P-2)</name>
    <dbReference type="NCBI Taxonomy" id="309801"/>
    <lineage>
        <taxon>Bacteria</taxon>
        <taxon>Pseudomonadati</taxon>
        <taxon>Thermomicrobiota</taxon>
        <taxon>Thermomicrobia</taxon>
        <taxon>Thermomicrobiales</taxon>
        <taxon>Thermomicrobiaceae</taxon>
        <taxon>Thermomicrobium</taxon>
    </lineage>
</organism>
<dbReference type="PANTHER" id="PTHR37692:SF1">
    <property type="entry name" value="DUF420 DOMAIN-CONTAINING PROTEIN"/>
    <property type="match status" value="1"/>
</dbReference>
<keyword evidence="1" id="KW-1133">Transmembrane helix</keyword>
<dbReference type="STRING" id="309801.trd_1147"/>
<dbReference type="Pfam" id="PF04238">
    <property type="entry name" value="DUF420"/>
    <property type="match status" value="1"/>
</dbReference>
<keyword evidence="1" id="KW-0472">Membrane</keyword>
<feature type="transmembrane region" description="Helical" evidence="1">
    <location>
        <begin position="6"/>
        <end position="27"/>
    </location>
</feature>
<evidence type="ECO:0000313" key="2">
    <source>
        <dbReference type="EMBL" id="ACM04942.1"/>
    </source>
</evidence>
<dbReference type="RefSeq" id="WP_015922100.1">
    <property type="nucleotide sequence ID" value="NC_011959.1"/>
</dbReference>